<organism evidence="1 2">
    <name type="scientific">Zasmidium cellare</name>
    <name type="common">Wine cellar mold</name>
    <name type="synonym">Racodium cellare</name>
    <dbReference type="NCBI Taxonomy" id="395010"/>
    <lineage>
        <taxon>Eukaryota</taxon>
        <taxon>Fungi</taxon>
        <taxon>Dikarya</taxon>
        <taxon>Ascomycota</taxon>
        <taxon>Pezizomycotina</taxon>
        <taxon>Dothideomycetes</taxon>
        <taxon>Dothideomycetidae</taxon>
        <taxon>Mycosphaerellales</taxon>
        <taxon>Mycosphaerellaceae</taxon>
        <taxon>Zasmidium</taxon>
    </lineage>
</organism>
<keyword evidence="2" id="KW-1185">Reference proteome</keyword>
<name>A0ABR0F1B5_ZASCE</name>
<evidence type="ECO:0000313" key="2">
    <source>
        <dbReference type="Proteomes" id="UP001305779"/>
    </source>
</evidence>
<dbReference type="InterPro" id="IPR036291">
    <property type="entry name" value="NAD(P)-bd_dom_sf"/>
</dbReference>
<dbReference type="Pfam" id="PF00106">
    <property type="entry name" value="adh_short"/>
    <property type="match status" value="1"/>
</dbReference>
<comment type="caution">
    <text evidence="1">The sequence shown here is derived from an EMBL/GenBank/DDBJ whole genome shotgun (WGS) entry which is preliminary data.</text>
</comment>
<dbReference type="PANTHER" id="PTHR45458:SF3">
    <property type="entry name" value="CHAIN DEHYDROGENASE (ATSC), PUTATIVE-RELATED"/>
    <property type="match status" value="1"/>
</dbReference>
<evidence type="ECO:0008006" key="3">
    <source>
        <dbReference type="Google" id="ProtNLM"/>
    </source>
</evidence>
<dbReference type="InterPro" id="IPR052184">
    <property type="entry name" value="SDR_enzymes"/>
</dbReference>
<gene>
    <name evidence="1" type="ORF">PRZ48_001382</name>
</gene>
<protein>
    <recommendedName>
        <fullName evidence="3">NAD(P)-binding protein</fullName>
    </recommendedName>
</protein>
<evidence type="ECO:0000313" key="1">
    <source>
        <dbReference type="EMBL" id="KAK4507647.1"/>
    </source>
</evidence>
<dbReference type="PRINTS" id="PR00081">
    <property type="entry name" value="GDHRDH"/>
</dbReference>
<dbReference type="Proteomes" id="UP001305779">
    <property type="component" value="Unassembled WGS sequence"/>
</dbReference>
<accession>A0ABR0F1B5</accession>
<dbReference type="SUPFAM" id="SSF51735">
    <property type="entry name" value="NAD(P)-binding Rossmann-fold domains"/>
    <property type="match status" value="1"/>
</dbReference>
<proteinExistence type="predicted"/>
<dbReference type="Gene3D" id="3.40.50.720">
    <property type="entry name" value="NAD(P)-binding Rossmann-like Domain"/>
    <property type="match status" value="1"/>
</dbReference>
<dbReference type="EMBL" id="JAXOVC010000001">
    <property type="protein sequence ID" value="KAK4507647.1"/>
    <property type="molecule type" value="Genomic_DNA"/>
</dbReference>
<sequence length="275" mass="29428">MVSWVVTGATRGIGFGWIENLSADARNQVFALIRSRATAAPLESLAAKRKNIHIVEADLSDPESLKQAAAHVAEATGGSLDVLLLNHGAAAADTSSLLPTAFHGKEKELEHEISENIKVNLTTSIYVTNAFLHLIRKGTEKKIVFVSSSSGDIEFTRITGLSAVLGYSIAKAGLNMVATKFGAELAPEGIKTLSISPGWVNTEAAQAITGDPETRKFFLSIFHKLDANVDGPIPVAESVSAQLKVVQDLTEKDSGKFFTHRGDDILRSSGEAEWF</sequence>
<reference evidence="1 2" key="1">
    <citation type="journal article" date="2023" name="G3 (Bethesda)">
        <title>A chromosome-level genome assembly of Zasmidium syzygii isolated from banana leaves.</title>
        <authorList>
            <person name="van Westerhoven A.C."/>
            <person name="Mehrabi R."/>
            <person name="Talebi R."/>
            <person name="Steentjes M.B.F."/>
            <person name="Corcolon B."/>
            <person name="Chong P.A."/>
            <person name="Kema G.H.J."/>
            <person name="Seidl M.F."/>
        </authorList>
    </citation>
    <scope>NUCLEOTIDE SEQUENCE [LARGE SCALE GENOMIC DNA]</scope>
    <source>
        <strain evidence="1 2">P124</strain>
    </source>
</reference>
<dbReference type="PANTHER" id="PTHR45458">
    <property type="entry name" value="SHORT-CHAIN DEHYDROGENASE/REDUCTASE SDR"/>
    <property type="match status" value="1"/>
</dbReference>
<dbReference type="InterPro" id="IPR002347">
    <property type="entry name" value="SDR_fam"/>
</dbReference>